<comment type="similarity">
    <text evidence="1">Belongs to the HIBADH-related family.</text>
</comment>
<dbReference type="InterPro" id="IPR036291">
    <property type="entry name" value="NAD(P)-bd_dom_sf"/>
</dbReference>
<evidence type="ECO:0000259" key="5">
    <source>
        <dbReference type="Pfam" id="PF03446"/>
    </source>
</evidence>
<dbReference type="GO" id="GO:0016616">
    <property type="term" value="F:oxidoreductase activity, acting on the CH-OH group of donors, NAD or NADP as acceptor"/>
    <property type="evidence" value="ECO:0007669"/>
    <property type="project" value="TreeGrafter"/>
</dbReference>
<dbReference type="PIRSF" id="PIRSF000103">
    <property type="entry name" value="HIBADH"/>
    <property type="match status" value="1"/>
</dbReference>
<protein>
    <submittedName>
        <fullName evidence="7">2-hydroxymethylglutarate dehydrogenase</fullName>
    </submittedName>
</protein>
<keyword evidence="2" id="KW-0560">Oxidoreductase</keyword>
<feature type="active site" evidence="4">
    <location>
        <position position="170"/>
    </location>
</feature>
<evidence type="ECO:0000256" key="1">
    <source>
        <dbReference type="ARBA" id="ARBA00009080"/>
    </source>
</evidence>
<dbReference type="GO" id="GO:0051287">
    <property type="term" value="F:NAD binding"/>
    <property type="evidence" value="ECO:0007669"/>
    <property type="project" value="InterPro"/>
</dbReference>
<dbReference type="STRING" id="1121950.SAMN02745243_02985"/>
<dbReference type="Pfam" id="PF14833">
    <property type="entry name" value="NAD_binding_11"/>
    <property type="match status" value="1"/>
</dbReference>
<dbReference type="Pfam" id="PF03446">
    <property type="entry name" value="NAD_binding_2"/>
    <property type="match status" value="1"/>
</dbReference>
<gene>
    <name evidence="7" type="ORF">SAMN02745243_02985</name>
</gene>
<dbReference type="SUPFAM" id="SSF48179">
    <property type="entry name" value="6-phosphogluconate dehydrogenase C-terminal domain-like"/>
    <property type="match status" value="1"/>
</dbReference>
<organism evidence="7 8">
    <name type="scientific">Hespellia stercorisuis DSM 15480</name>
    <dbReference type="NCBI Taxonomy" id="1121950"/>
    <lineage>
        <taxon>Bacteria</taxon>
        <taxon>Bacillati</taxon>
        <taxon>Bacillota</taxon>
        <taxon>Clostridia</taxon>
        <taxon>Lachnospirales</taxon>
        <taxon>Lachnospiraceae</taxon>
        <taxon>Hespellia</taxon>
    </lineage>
</organism>
<dbReference type="PANTHER" id="PTHR22981:SF7">
    <property type="entry name" value="3-HYDROXYISOBUTYRATE DEHYDROGENASE, MITOCHONDRIAL"/>
    <property type="match status" value="1"/>
</dbReference>
<dbReference type="RefSeq" id="WP_073111882.1">
    <property type="nucleotide sequence ID" value="NZ_FQZY01000050.1"/>
</dbReference>
<keyword evidence="8" id="KW-1185">Reference proteome</keyword>
<dbReference type="PROSITE" id="PS00895">
    <property type="entry name" value="3_HYDROXYISOBUT_DH"/>
    <property type="match status" value="1"/>
</dbReference>
<feature type="domain" description="3-hydroxyisobutyrate dehydrogenase-like NAD-binding" evidence="6">
    <location>
        <begin position="164"/>
        <end position="285"/>
    </location>
</feature>
<dbReference type="GO" id="GO:0050661">
    <property type="term" value="F:NADP binding"/>
    <property type="evidence" value="ECO:0007669"/>
    <property type="project" value="InterPro"/>
</dbReference>
<dbReference type="EMBL" id="FQZY01000050">
    <property type="protein sequence ID" value="SHK45700.1"/>
    <property type="molecule type" value="Genomic_DNA"/>
</dbReference>
<dbReference type="Proteomes" id="UP000184301">
    <property type="component" value="Unassembled WGS sequence"/>
</dbReference>
<dbReference type="GO" id="GO:0016054">
    <property type="term" value="P:organic acid catabolic process"/>
    <property type="evidence" value="ECO:0007669"/>
    <property type="project" value="UniProtKB-ARBA"/>
</dbReference>
<feature type="domain" description="6-phosphogluconate dehydrogenase NADP-binding" evidence="5">
    <location>
        <begin position="2"/>
        <end position="161"/>
    </location>
</feature>
<dbReference type="InterPro" id="IPR015815">
    <property type="entry name" value="HIBADH-related"/>
</dbReference>
<dbReference type="AlphaFoldDB" id="A0A1M6SM32"/>
<dbReference type="InterPro" id="IPR029154">
    <property type="entry name" value="HIBADH-like_NADP-bd"/>
</dbReference>
<dbReference type="InterPro" id="IPR013328">
    <property type="entry name" value="6PGD_dom2"/>
</dbReference>
<dbReference type="SUPFAM" id="SSF51735">
    <property type="entry name" value="NAD(P)-binding Rossmann-fold domains"/>
    <property type="match status" value="1"/>
</dbReference>
<evidence type="ECO:0000259" key="6">
    <source>
        <dbReference type="Pfam" id="PF14833"/>
    </source>
</evidence>
<keyword evidence="3" id="KW-0520">NAD</keyword>
<proteinExistence type="inferred from homology"/>
<reference evidence="7 8" key="1">
    <citation type="submission" date="2016-11" db="EMBL/GenBank/DDBJ databases">
        <authorList>
            <person name="Jaros S."/>
            <person name="Januszkiewicz K."/>
            <person name="Wedrychowicz H."/>
        </authorList>
    </citation>
    <scope>NUCLEOTIDE SEQUENCE [LARGE SCALE GENOMIC DNA]</scope>
    <source>
        <strain evidence="7 8">DSM 15480</strain>
    </source>
</reference>
<evidence type="ECO:0000256" key="2">
    <source>
        <dbReference type="ARBA" id="ARBA00023002"/>
    </source>
</evidence>
<evidence type="ECO:0000313" key="8">
    <source>
        <dbReference type="Proteomes" id="UP000184301"/>
    </source>
</evidence>
<evidence type="ECO:0000256" key="4">
    <source>
        <dbReference type="PIRSR" id="PIRSR000103-1"/>
    </source>
</evidence>
<dbReference type="Gene3D" id="3.40.50.720">
    <property type="entry name" value="NAD(P)-binding Rossmann-like Domain"/>
    <property type="match status" value="1"/>
</dbReference>
<dbReference type="Gene3D" id="1.10.1040.10">
    <property type="entry name" value="N-(1-d-carboxylethyl)-l-norvaline Dehydrogenase, domain 2"/>
    <property type="match status" value="1"/>
</dbReference>
<dbReference type="InterPro" id="IPR002204">
    <property type="entry name" value="3-OH-isobutyrate_DH-rel_CS"/>
</dbReference>
<name>A0A1M6SM32_9FIRM</name>
<dbReference type="InterPro" id="IPR006115">
    <property type="entry name" value="6PGDH_NADP-bd"/>
</dbReference>
<evidence type="ECO:0000256" key="3">
    <source>
        <dbReference type="ARBA" id="ARBA00023027"/>
    </source>
</evidence>
<dbReference type="PANTHER" id="PTHR22981">
    <property type="entry name" value="3-HYDROXYISOBUTYRATE DEHYDROGENASE-RELATED"/>
    <property type="match status" value="1"/>
</dbReference>
<dbReference type="OrthoDB" id="9786703at2"/>
<sequence>MNIGFIGLGAMGGPMASNLLQISNKVYVYDTQREAAAALEEKGAVYCSTLKTLAQHCDYILTSLPNGSIVESVMTGEEGIFSSCAAQTTIIDLSSVAPSTSQKLAKLAQHYQLFYLDAPVSGGVAGAKSGTLTFMIGGNKTVYENARPIFDCLGKTCFHVGDVGAGDAMKIINNLLLGCNMAALSEAFTLGKKCGLDPQMMYDIIKVSSGRSYALEAKTEKFILADQYEGGFSINLQHKDLNLALEAAKDTTTPVPMTSSATQIYEVAKTMEYGTSDISALVKVWSDINQL</sequence>
<accession>A0A1M6SM32</accession>
<evidence type="ECO:0000313" key="7">
    <source>
        <dbReference type="EMBL" id="SHK45700.1"/>
    </source>
</evidence>
<dbReference type="InterPro" id="IPR008927">
    <property type="entry name" value="6-PGluconate_DH-like_C_sf"/>
</dbReference>